<gene>
    <name evidence="1" type="ORF">BN340_99</name>
</gene>
<proteinExistence type="predicted"/>
<sequence>MRSLSEVVVHNSEAQRHSGEWARWRLTEESEHSWSFPAFIKGFLMLEAMGAHFSLCQLPPTPRQHVVGFCSPVSGHDGG</sequence>
<name>L8BSL8_MUSBA</name>
<protein>
    <submittedName>
        <fullName evidence="1">Uncharacterized protein</fullName>
    </submittedName>
</protein>
<organism evidence="1">
    <name type="scientific">Musa balbisiana</name>
    <name type="common">Banana</name>
    <dbReference type="NCBI Taxonomy" id="52838"/>
    <lineage>
        <taxon>Eukaryota</taxon>
        <taxon>Viridiplantae</taxon>
        <taxon>Streptophyta</taxon>
        <taxon>Embryophyta</taxon>
        <taxon>Tracheophyta</taxon>
        <taxon>Spermatophyta</taxon>
        <taxon>Magnoliopsida</taxon>
        <taxon>Liliopsida</taxon>
        <taxon>Zingiberales</taxon>
        <taxon>Musaceae</taxon>
        <taxon>Musa</taxon>
    </lineage>
</organism>
<accession>L8BSL8</accession>
<dbReference type="EMBL" id="HE983625">
    <property type="protein sequence ID" value="CCM07283.1"/>
    <property type="molecule type" value="Genomic_DNA"/>
</dbReference>
<dbReference type="AlphaFoldDB" id="L8BSL8"/>
<reference evidence="1" key="1">
    <citation type="submission" date="2012-08" db="EMBL/GenBank/DDBJ databases">
        <authorList>
            <person name="BAURENS F."/>
        </authorList>
    </citation>
    <scope>NUCLEOTIDE SEQUENCE</scope>
</reference>
<reference evidence="1" key="2">
    <citation type="submission" date="2013-01" db="EMBL/GenBank/DDBJ databases">
        <title>Three infectious Banana streak virus species laying in wait in the banana genome of a wild diploid Musa balbisiana.</title>
        <authorList>
            <person name="Iskra-Caruana M.L."/>
            <person name="Bocs S."/>
            <person name="Droc G."/>
            <person name="Baurens F.C."/>
            <person name="Chabannes M."/>
        </authorList>
    </citation>
    <scope>NUCLEOTIDE SEQUENCE</scope>
</reference>
<evidence type="ECO:0000313" key="1">
    <source>
        <dbReference type="EMBL" id="CCM07283.1"/>
    </source>
</evidence>